<evidence type="ECO:0000313" key="3">
    <source>
        <dbReference type="Proteomes" id="UP000289738"/>
    </source>
</evidence>
<dbReference type="GO" id="GO:0003676">
    <property type="term" value="F:nucleic acid binding"/>
    <property type="evidence" value="ECO:0007669"/>
    <property type="project" value="InterPro"/>
</dbReference>
<name>A0A445B1J2_ARAHY</name>
<feature type="region of interest" description="Disordered" evidence="1">
    <location>
        <begin position="1"/>
        <end position="47"/>
    </location>
</feature>
<reference evidence="2 3" key="1">
    <citation type="submission" date="2019-01" db="EMBL/GenBank/DDBJ databases">
        <title>Sequencing of cultivated peanut Arachis hypogaea provides insights into genome evolution and oil improvement.</title>
        <authorList>
            <person name="Chen X."/>
        </authorList>
    </citation>
    <scope>NUCLEOTIDE SEQUENCE [LARGE SCALE GENOMIC DNA]</scope>
    <source>
        <strain evidence="3">cv. Fuhuasheng</strain>
        <tissue evidence="2">Leaves</tissue>
    </source>
</reference>
<dbReference type="AlphaFoldDB" id="A0A445B1J2"/>
<evidence type="ECO:0000256" key="1">
    <source>
        <dbReference type="SAM" id="MobiDB-lite"/>
    </source>
</evidence>
<keyword evidence="3" id="KW-1185">Reference proteome</keyword>
<feature type="compositionally biased region" description="Pro residues" evidence="1">
    <location>
        <begin position="8"/>
        <end position="18"/>
    </location>
</feature>
<comment type="caution">
    <text evidence="2">The sequence shown here is derived from an EMBL/GenBank/DDBJ whole genome shotgun (WGS) entry which is preliminary data.</text>
</comment>
<sequence length="147" mass="16092">MASSSKTLPPPPPIPAILPPMKVGKEESQPKFLPMNRRGVGTRDRGHSCKVEMSCEDGHLVEEKGIGNNCQRTTIAISIVALIYYAHLAAVQMAQTLFHESDETSSRYGRTTSSGAVHVPELLFFTQESLSQCSSVNMLTDLDLVEF</sequence>
<protein>
    <submittedName>
        <fullName evidence="2">Uncharacterized protein</fullName>
    </submittedName>
</protein>
<dbReference type="Proteomes" id="UP000289738">
    <property type="component" value="Chromosome A10"/>
</dbReference>
<dbReference type="STRING" id="3818.A0A445B1J2"/>
<accession>A0A445B1J2</accession>
<evidence type="ECO:0000313" key="2">
    <source>
        <dbReference type="EMBL" id="RYR32521.1"/>
    </source>
</evidence>
<organism evidence="2 3">
    <name type="scientific">Arachis hypogaea</name>
    <name type="common">Peanut</name>
    <dbReference type="NCBI Taxonomy" id="3818"/>
    <lineage>
        <taxon>Eukaryota</taxon>
        <taxon>Viridiplantae</taxon>
        <taxon>Streptophyta</taxon>
        <taxon>Embryophyta</taxon>
        <taxon>Tracheophyta</taxon>
        <taxon>Spermatophyta</taxon>
        <taxon>Magnoliopsida</taxon>
        <taxon>eudicotyledons</taxon>
        <taxon>Gunneridae</taxon>
        <taxon>Pentapetalae</taxon>
        <taxon>rosids</taxon>
        <taxon>fabids</taxon>
        <taxon>Fabales</taxon>
        <taxon>Fabaceae</taxon>
        <taxon>Papilionoideae</taxon>
        <taxon>50 kb inversion clade</taxon>
        <taxon>dalbergioids sensu lato</taxon>
        <taxon>Dalbergieae</taxon>
        <taxon>Pterocarpus clade</taxon>
        <taxon>Arachis</taxon>
    </lineage>
</organism>
<dbReference type="InterPro" id="IPR036397">
    <property type="entry name" value="RNaseH_sf"/>
</dbReference>
<proteinExistence type="predicted"/>
<gene>
    <name evidence="2" type="ORF">Ahy_A10g047064</name>
</gene>
<dbReference type="EMBL" id="SDMP01000010">
    <property type="protein sequence ID" value="RYR32521.1"/>
    <property type="molecule type" value="Genomic_DNA"/>
</dbReference>
<dbReference type="Gene3D" id="3.30.420.10">
    <property type="entry name" value="Ribonuclease H-like superfamily/Ribonuclease H"/>
    <property type="match status" value="1"/>
</dbReference>